<gene>
    <name evidence="2" type="ORF">ACFFNX_12115</name>
</gene>
<protein>
    <submittedName>
        <fullName evidence="2">(2Fe-2S)-binding protein</fullName>
    </submittedName>
</protein>
<evidence type="ECO:0000313" key="2">
    <source>
        <dbReference type="EMBL" id="MFB9832930.1"/>
    </source>
</evidence>
<keyword evidence="3" id="KW-1185">Reference proteome</keyword>
<feature type="domain" description="Ferric siderophore reductase C-terminal" evidence="1">
    <location>
        <begin position="119"/>
        <end position="138"/>
    </location>
</feature>
<name>A0ABV5YD24_9ACTN</name>
<evidence type="ECO:0000259" key="1">
    <source>
        <dbReference type="Pfam" id="PF11575"/>
    </source>
</evidence>
<evidence type="ECO:0000313" key="3">
    <source>
        <dbReference type="Proteomes" id="UP001589627"/>
    </source>
</evidence>
<accession>A0ABV5YD24</accession>
<dbReference type="RefSeq" id="WP_378199573.1">
    <property type="nucleotide sequence ID" value="NZ_JBHLZP010000067.1"/>
</dbReference>
<organism evidence="2 3">
    <name type="scientific">Actinoallomurus acaciae</name>
    <dbReference type="NCBI Taxonomy" id="502577"/>
    <lineage>
        <taxon>Bacteria</taxon>
        <taxon>Bacillati</taxon>
        <taxon>Actinomycetota</taxon>
        <taxon>Actinomycetes</taxon>
        <taxon>Streptosporangiales</taxon>
        <taxon>Thermomonosporaceae</taxon>
        <taxon>Actinoallomurus</taxon>
    </lineage>
</organism>
<sequence>MPLSSQSSPTPLLAELASLGRFFTVTTGRPPQSAHPFADLHGDDTALADRIEGTALRLRLTEARVAASIMFQGLTARIWSPLIGVYLLYDLLLDLRDLAWSPAPGGATPLHLAAPSFRRNSCCLYYRKPAPNCADCVLLG</sequence>
<dbReference type="EMBL" id="JBHLZP010000067">
    <property type="protein sequence ID" value="MFB9832930.1"/>
    <property type="molecule type" value="Genomic_DNA"/>
</dbReference>
<dbReference type="Pfam" id="PF11575">
    <property type="entry name" value="FhuF_C"/>
    <property type="match status" value="1"/>
</dbReference>
<dbReference type="Proteomes" id="UP001589627">
    <property type="component" value="Unassembled WGS sequence"/>
</dbReference>
<reference evidence="2 3" key="1">
    <citation type="submission" date="2024-09" db="EMBL/GenBank/DDBJ databases">
        <authorList>
            <person name="Sun Q."/>
            <person name="Mori K."/>
        </authorList>
    </citation>
    <scope>NUCLEOTIDE SEQUENCE [LARGE SCALE GENOMIC DNA]</scope>
    <source>
        <strain evidence="2 3">TBRC 0563</strain>
    </source>
</reference>
<dbReference type="InterPro" id="IPR024726">
    <property type="entry name" value="FhuF_C"/>
</dbReference>
<proteinExistence type="predicted"/>
<comment type="caution">
    <text evidence="2">The sequence shown here is derived from an EMBL/GenBank/DDBJ whole genome shotgun (WGS) entry which is preliminary data.</text>
</comment>